<comment type="caution">
    <text evidence="2">The sequence shown here is derived from an EMBL/GenBank/DDBJ whole genome shotgun (WGS) entry which is preliminary data.</text>
</comment>
<dbReference type="SUPFAM" id="SSF55729">
    <property type="entry name" value="Acyl-CoA N-acyltransferases (Nat)"/>
    <property type="match status" value="1"/>
</dbReference>
<keyword evidence="3" id="KW-1185">Reference proteome</keyword>
<evidence type="ECO:0000259" key="1">
    <source>
        <dbReference type="PROSITE" id="PS51729"/>
    </source>
</evidence>
<name>A0A7X0F714_9HYPH</name>
<evidence type="ECO:0000313" key="2">
    <source>
        <dbReference type="EMBL" id="MBB6354227.1"/>
    </source>
</evidence>
<proteinExistence type="predicted"/>
<feature type="domain" description="N-acetyltransferase" evidence="1">
    <location>
        <begin position="10"/>
        <end position="98"/>
    </location>
</feature>
<dbReference type="EMBL" id="JACHOU010000003">
    <property type="protein sequence ID" value="MBB6354227.1"/>
    <property type="molecule type" value="Genomic_DNA"/>
</dbReference>
<dbReference type="AlphaFoldDB" id="A0A7X0F714"/>
<dbReference type="Pfam" id="PF14542">
    <property type="entry name" value="Acetyltransf_CG"/>
    <property type="match status" value="1"/>
</dbReference>
<dbReference type="PANTHER" id="PTHR31435">
    <property type="entry name" value="PROTEIN NATD1"/>
    <property type="match status" value="1"/>
</dbReference>
<dbReference type="PANTHER" id="PTHR31435:SF10">
    <property type="entry name" value="BSR4717 PROTEIN"/>
    <property type="match status" value="1"/>
</dbReference>
<dbReference type="Proteomes" id="UP000536262">
    <property type="component" value="Unassembled WGS sequence"/>
</dbReference>
<dbReference type="RefSeq" id="WP_184699345.1">
    <property type="nucleotide sequence ID" value="NZ_BAABEG010000001.1"/>
</dbReference>
<reference evidence="2 3" key="1">
    <citation type="submission" date="2020-08" db="EMBL/GenBank/DDBJ databases">
        <title>Genomic Encyclopedia of Type Strains, Phase IV (KMG-IV): sequencing the most valuable type-strain genomes for metagenomic binning, comparative biology and taxonomic classification.</title>
        <authorList>
            <person name="Goeker M."/>
        </authorList>
    </citation>
    <scope>NUCLEOTIDE SEQUENCE [LARGE SCALE GENOMIC DNA]</scope>
    <source>
        <strain evidence="2 3">DSM 7051</strain>
    </source>
</reference>
<dbReference type="InterPro" id="IPR031165">
    <property type="entry name" value="GNAT_YJDJ"/>
</dbReference>
<dbReference type="InterPro" id="IPR045057">
    <property type="entry name" value="Gcn5-rel_NAT"/>
</dbReference>
<sequence>MSEIEITREERGQRHGRYVARIAGVEGEAEITFTKRGPGLISADHTGAPESMRGTGAAAALVTFLIEDARKNGFKILPLCPYVRAQYRKHPDWADVMTLAPGEEPPTL</sequence>
<organism evidence="2 3">
    <name type="scientific">Aminobacter aganoensis</name>
    <dbReference type="NCBI Taxonomy" id="83264"/>
    <lineage>
        <taxon>Bacteria</taxon>
        <taxon>Pseudomonadati</taxon>
        <taxon>Pseudomonadota</taxon>
        <taxon>Alphaproteobacteria</taxon>
        <taxon>Hyphomicrobiales</taxon>
        <taxon>Phyllobacteriaceae</taxon>
        <taxon>Aminobacter</taxon>
    </lineage>
</organism>
<dbReference type="Gene3D" id="3.40.630.30">
    <property type="match status" value="1"/>
</dbReference>
<evidence type="ECO:0000313" key="3">
    <source>
        <dbReference type="Proteomes" id="UP000536262"/>
    </source>
</evidence>
<accession>A0A7X0F714</accession>
<dbReference type="PROSITE" id="PS51729">
    <property type="entry name" value="GNAT_YJDJ"/>
    <property type="match status" value="1"/>
</dbReference>
<protein>
    <recommendedName>
        <fullName evidence="1">N-acetyltransferase domain-containing protein</fullName>
    </recommendedName>
</protein>
<gene>
    <name evidence="2" type="ORF">GGR00_002001</name>
</gene>
<dbReference type="InterPro" id="IPR016181">
    <property type="entry name" value="Acyl_CoA_acyltransferase"/>
</dbReference>